<evidence type="ECO:0000313" key="3">
    <source>
        <dbReference type="Proteomes" id="UP000664940"/>
    </source>
</evidence>
<feature type="transmembrane region" description="Helical" evidence="1">
    <location>
        <begin position="6"/>
        <end position="23"/>
    </location>
</feature>
<dbReference type="EMBL" id="JABVXQ010000010">
    <property type="protein sequence ID" value="KAF6088790.1"/>
    <property type="molecule type" value="Genomic_DNA"/>
</dbReference>
<dbReference type="AlphaFoldDB" id="A0A833ZBV6"/>
<evidence type="ECO:0000256" key="1">
    <source>
        <dbReference type="SAM" id="Phobius"/>
    </source>
</evidence>
<name>A0A833ZBV6_9CHIR</name>
<dbReference type="Proteomes" id="UP000664940">
    <property type="component" value="Unassembled WGS sequence"/>
</dbReference>
<sequence length="120" mass="12807">MAAVAVASAELLIIGWYIFRVLLQGRSWVSHYRCSGTPCRSWRTPCRGPGGRCWESAGGPPTEAPAPSPGRPCHQVLLCISPSMGASAAREWGVPCALSPEEHLPRSVRGWQASGEAVPL</sequence>
<keyword evidence="1" id="KW-1133">Transmembrane helix</keyword>
<protein>
    <submittedName>
        <fullName evidence="2">Neuronatin</fullName>
    </submittedName>
</protein>
<keyword evidence="1" id="KW-0812">Transmembrane</keyword>
<organism evidence="2 3">
    <name type="scientific">Phyllostomus discolor</name>
    <name type="common">pale spear-nosed bat</name>
    <dbReference type="NCBI Taxonomy" id="89673"/>
    <lineage>
        <taxon>Eukaryota</taxon>
        <taxon>Metazoa</taxon>
        <taxon>Chordata</taxon>
        <taxon>Craniata</taxon>
        <taxon>Vertebrata</taxon>
        <taxon>Euteleostomi</taxon>
        <taxon>Mammalia</taxon>
        <taxon>Eutheria</taxon>
        <taxon>Laurasiatheria</taxon>
        <taxon>Chiroptera</taxon>
        <taxon>Yangochiroptera</taxon>
        <taxon>Phyllostomidae</taxon>
        <taxon>Phyllostominae</taxon>
        <taxon>Phyllostomus</taxon>
    </lineage>
</organism>
<comment type="caution">
    <text evidence="2">The sequence shown here is derived from an EMBL/GenBank/DDBJ whole genome shotgun (WGS) entry which is preliminary data.</text>
</comment>
<keyword evidence="1" id="KW-0472">Membrane</keyword>
<gene>
    <name evidence="2" type="ORF">HJG60_013902</name>
</gene>
<evidence type="ECO:0000313" key="2">
    <source>
        <dbReference type="EMBL" id="KAF6088790.1"/>
    </source>
</evidence>
<accession>A0A833ZBV6</accession>
<proteinExistence type="predicted"/>
<reference evidence="2 3" key="1">
    <citation type="journal article" date="2020" name="Nature">
        <title>Six reference-quality genomes reveal evolution of bat adaptations.</title>
        <authorList>
            <person name="Jebb D."/>
            <person name="Huang Z."/>
            <person name="Pippel M."/>
            <person name="Hughes G.M."/>
            <person name="Lavrichenko K."/>
            <person name="Devanna P."/>
            <person name="Winkler S."/>
            <person name="Jermiin L.S."/>
            <person name="Skirmuntt E.C."/>
            <person name="Katzourakis A."/>
            <person name="Burkitt-Gray L."/>
            <person name="Ray D.A."/>
            <person name="Sullivan K.A.M."/>
            <person name="Roscito J.G."/>
            <person name="Kirilenko B.M."/>
            <person name="Davalos L.M."/>
            <person name="Corthals A.P."/>
            <person name="Power M.L."/>
            <person name="Jones G."/>
            <person name="Ransome R.D."/>
            <person name="Dechmann D.K.N."/>
            <person name="Locatelli A.G."/>
            <person name="Puechmaille S.J."/>
            <person name="Fedrigo O."/>
            <person name="Jarvis E.D."/>
            <person name="Hiller M."/>
            <person name="Vernes S.C."/>
            <person name="Myers E.W."/>
            <person name="Teeling E.C."/>
        </authorList>
    </citation>
    <scope>NUCLEOTIDE SEQUENCE [LARGE SCALE GENOMIC DNA]</scope>
    <source>
        <strain evidence="2">Bat1K_MPI-CBG_1</strain>
    </source>
</reference>